<feature type="domain" description="Aldehyde oxidase/xanthine dehydrogenase a/b hammerhead" evidence="1">
    <location>
        <begin position="208"/>
        <end position="286"/>
    </location>
</feature>
<dbReference type="GO" id="GO:0016491">
    <property type="term" value="F:oxidoreductase activity"/>
    <property type="evidence" value="ECO:0007669"/>
    <property type="project" value="InterPro"/>
</dbReference>
<dbReference type="InterPro" id="IPR046867">
    <property type="entry name" value="AldOxase/xan_DH_MoCoBD2"/>
</dbReference>
<name>A0A6I3KS56_9HYPH</name>
<evidence type="ECO:0000313" key="3">
    <source>
        <dbReference type="Proteomes" id="UP000440694"/>
    </source>
</evidence>
<evidence type="ECO:0000259" key="1">
    <source>
        <dbReference type="SMART" id="SM01008"/>
    </source>
</evidence>
<dbReference type="Pfam" id="PF02738">
    <property type="entry name" value="MoCoBD_1"/>
    <property type="match status" value="1"/>
</dbReference>
<dbReference type="InterPro" id="IPR036856">
    <property type="entry name" value="Ald_Oxase/Xan_DH_a/b_sf"/>
</dbReference>
<dbReference type="PIRSF" id="PIRSF036389">
    <property type="entry name" value="IOR_B"/>
    <property type="match status" value="1"/>
</dbReference>
<dbReference type="InterPro" id="IPR052516">
    <property type="entry name" value="N-heterocyclic_Hydroxylase"/>
</dbReference>
<gene>
    <name evidence="2" type="ORF">GIW81_17900</name>
</gene>
<accession>A0A6I3KS56</accession>
<dbReference type="RefSeq" id="WP_154740665.1">
    <property type="nucleotide sequence ID" value="NZ_WMBQ01000002.1"/>
</dbReference>
<dbReference type="NCBIfam" id="TIGR01409">
    <property type="entry name" value="TAT_signal_seq"/>
    <property type="match status" value="1"/>
</dbReference>
<keyword evidence="3" id="KW-1185">Reference proteome</keyword>
<dbReference type="Gene3D" id="3.90.1170.50">
    <property type="entry name" value="Aldehyde oxidase/xanthine dehydrogenase, a/b hammerhead"/>
    <property type="match status" value="1"/>
</dbReference>
<dbReference type="PANTHER" id="PTHR47495:SF2">
    <property type="entry name" value="ALDEHYDE DEHYDROGENASE"/>
    <property type="match status" value="1"/>
</dbReference>
<dbReference type="Proteomes" id="UP000440694">
    <property type="component" value="Unassembled WGS sequence"/>
</dbReference>
<dbReference type="AlphaFoldDB" id="A0A6I3KS56"/>
<proteinExistence type="predicted"/>
<reference evidence="2 3" key="1">
    <citation type="submission" date="2019-11" db="EMBL/GenBank/DDBJ databases">
        <title>Identification of a novel strain.</title>
        <authorList>
            <person name="Xu Q."/>
            <person name="Wang G."/>
        </authorList>
    </citation>
    <scope>NUCLEOTIDE SEQUENCE [LARGE SCALE GENOMIC DNA]</scope>
    <source>
        <strain evidence="3">xq</strain>
    </source>
</reference>
<dbReference type="SMART" id="SM01008">
    <property type="entry name" value="Ald_Xan_dh_C"/>
    <property type="match status" value="1"/>
</dbReference>
<dbReference type="Pfam" id="PF20256">
    <property type="entry name" value="MoCoBD_2"/>
    <property type="match status" value="2"/>
</dbReference>
<dbReference type="InterPro" id="IPR008274">
    <property type="entry name" value="AldOxase/xan_DH_MoCoBD1"/>
</dbReference>
<evidence type="ECO:0000313" key="2">
    <source>
        <dbReference type="EMBL" id="MTD96216.1"/>
    </source>
</evidence>
<dbReference type="InterPro" id="IPR037165">
    <property type="entry name" value="AldOxase/xan_DH_Mopterin-bd_sf"/>
</dbReference>
<dbReference type="InterPro" id="IPR019546">
    <property type="entry name" value="TAT_signal_bac_arc"/>
</dbReference>
<sequence>MNVPVSANRRQFLQGSAAVGLVVGFHLPGQERAHAADATGEFVPNAFIRIAPDNTVTVLSKHIEFGQGPYTGIATILAEELDADWAQMRVESAPADATKYANSAFGIQGTGGSTAMANSWDQLRSAGAEARARLVAAAAKQWGVDAASITVEKGVVKDASGKQATFGELAELAQKTEVAGPFKLKEPDAWKLIGTPRLPKVDTLPKTNGTAIYTIDVKMPNMLTCVLARPSRFNAKAKSFDPAPALAIPGVKEVFAVPQGVAVLAENFWAAKKGRDALDVMWDETGTEARSTADIVKQYVALANTRGTPARNDGDVEKALAAGAKVLDATYVFPYLAHAPMEPNNCVIHRTADGGVEMNFGSQLQTVDQNVAAAVLGLKPTQVKINTLLAGGSFGRRATPAGDMAAEAAEVLKGAKHNGPIKVLWTREDDIKGGRYRPIFVHKLRGAVDAQGNIVAWDQVIVGQSFMKGSPFEAGMIKNGIDQTMVEGASTLPYQIPNLRVSAHMTDVGVPTLWWRSVGSTHTAFSTETFLDQLAEAGGVDPLTIRRKLLAKHPRHLGVLELAAAKAGWDKPLPQGRARGIAVHESFSSYVAHVVEVSMGEDGLPKVERVVVAADCGIAINPDVIAAQLEGGMGFGLSAALFASVDLEDGRVVQSNFHDYRVLRINEMPDVEVHIVPSKEKPTGIGEPGTPPIAPAIANAWSKLTGQRVFTLPFAHSAAKA</sequence>
<dbReference type="SUPFAM" id="SSF56003">
    <property type="entry name" value="Molybdenum cofactor-binding domain"/>
    <property type="match status" value="2"/>
</dbReference>
<comment type="caution">
    <text evidence="2">The sequence shown here is derived from an EMBL/GenBank/DDBJ whole genome shotgun (WGS) entry which is preliminary data.</text>
</comment>
<dbReference type="PROSITE" id="PS51318">
    <property type="entry name" value="TAT"/>
    <property type="match status" value="1"/>
</dbReference>
<dbReference type="EMBL" id="WMBQ01000002">
    <property type="protein sequence ID" value="MTD96216.1"/>
    <property type="molecule type" value="Genomic_DNA"/>
</dbReference>
<dbReference type="Gene3D" id="3.30.365.10">
    <property type="entry name" value="Aldehyde oxidase/xanthine dehydrogenase, molybdopterin binding domain"/>
    <property type="match status" value="4"/>
</dbReference>
<organism evidence="2 3">
    <name type="scientific">Hyphomicrobium album</name>
    <dbReference type="NCBI Taxonomy" id="2665159"/>
    <lineage>
        <taxon>Bacteria</taxon>
        <taxon>Pseudomonadati</taxon>
        <taxon>Pseudomonadota</taxon>
        <taxon>Alphaproteobacteria</taxon>
        <taxon>Hyphomicrobiales</taxon>
        <taxon>Hyphomicrobiaceae</taxon>
        <taxon>Hyphomicrobium</taxon>
    </lineage>
</organism>
<dbReference type="InterPro" id="IPR000674">
    <property type="entry name" value="Ald_Oxase/Xan_DH_a/b"/>
</dbReference>
<dbReference type="SUPFAM" id="SSF54665">
    <property type="entry name" value="CO dehydrogenase molybdoprotein N-domain-like"/>
    <property type="match status" value="1"/>
</dbReference>
<dbReference type="InterPro" id="IPR006311">
    <property type="entry name" value="TAT_signal"/>
</dbReference>
<protein>
    <submittedName>
        <fullName evidence="2">Molybdopterin-dependent oxidoreductase</fullName>
    </submittedName>
</protein>
<dbReference type="PANTHER" id="PTHR47495">
    <property type="entry name" value="ALDEHYDE DEHYDROGENASE"/>
    <property type="match status" value="1"/>
</dbReference>
<dbReference type="InterPro" id="IPR012368">
    <property type="entry name" value="OxRdtase_Mopterin-bd_su_IorB"/>
</dbReference>